<dbReference type="Proteomes" id="UP000199415">
    <property type="component" value="Unassembled WGS sequence"/>
</dbReference>
<organism evidence="2 3">
    <name type="scientific">Limimonas halophila</name>
    <dbReference type="NCBI Taxonomy" id="1082479"/>
    <lineage>
        <taxon>Bacteria</taxon>
        <taxon>Pseudomonadati</taxon>
        <taxon>Pseudomonadota</taxon>
        <taxon>Alphaproteobacteria</taxon>
        <taxon>Rhodospirillales</taxon>
        <taxon>Rhodovibrionaceae</taxon>
        <taxon>Limimonas</taxon>
    </lineage>
</organism>
<dbReference type="AlphaFoldDB" id="A0A1G7MBY2"/>
<protein>
    <submittedName>
        <fullName evidence="2">Protein required for attachment to host cells</fullName>
    </submittedName>
</protein>
<gene>
    <name evidence="2" type="ORF">SAMN05216241_101558</name>
</gene>
<evidence type="ECO:0000313" key="2">
    <source>
        <dbReference type="EMBL" id="SDF59282.1"/>
    </source>
</evidence>
<proteinExistence type="predicted"/>
<dbReference type="OrthoDB" id="9812459at2"/>
<dbReference type="Pfam" id="PF10116">
    <property type="entry name" value="Host_attach"/>
    <property type="match status" value="1"/>
</dbReference>
<dbReference type="EMBL" id="FNCE01000001">
    <property type="protein sequence ID" value="SDF59282.1"/>
    <property type="molecule type" value="Genomic_DNA"/>
</dbReference>
<keyword evidence="3" id="KW-1185">Reference proteome</keyword>
<evidence type="ECO:0000256" key="1">
    <source>
        <dbReference type="SAM" id="MobiDB-lite"/>
    </source>
</evidence>
<reference evidence="2 3" key="1">
    <citation type="submission" date="2016-10" db="EMBL/GenBank/DDBJ databases">
        <authorList>
            <person name="de Groot N.N."/>
        </authorList>
    </citation>
    <scope>NUCLEOTIDE SEQUENCE [LARGE SCALE GENOMIC DNA]</scope>
    <source>
        <strain evidence="2 3">DSM 25584</strain>
    </source>
</reference>
<evidence type="ECO:0000313" key="3">
    <source>
        <dbReference type="Proteomes" id="UP000199415"/>
    </source>
</evidence>
<dbReference type="STRING" id="1082479.SAMN05216241_101558"/>
<dbReference type="InterPro" id="IPR019291">
    <property type="entry name" value="Host_attachment_protein"/>
</dbReference>
<accession>A0A1G7MBY2</accession>
<dbReference type="RefSeq" id="WP_090018562.1">
    <property type="nucleotide sequence ID" value="NZ_FNCE01000001.1"/>
</dbReference>
<feature type="region of interest" description="Disordered" evidence="1">
    <location>
        <begin position="43"/>
        <end position="65"/>
    </location>
</feature>
<sequence length="148" mass="16708">MKPVHTWIVVADGARARFLLHKGIGKGLGRAMDHDMANELLPNREIVSDDSGRNADPGGGSSRVEPTVDYHEFEKERFSNQVARVINKARAQNQFDRLVLVAPPKTLGYLREELDKHSRELVYGELHKDLTNIRTDELEQHLGEVMAV</sequence>
<name>A0A1G7MBY2_9PROT</name>